<dbReference type="PROSITE" id="PS50994">
    <property type="entry name" value="INTEGRASE"/>
    <property type="match status" value="1"/>
</dbReference>
<evidence type="ECO:0000256" key="1">
    <source>
        <dbReference type="ARBA" id="ARBA00022679"/>
    </source>
</evidence>
<accession>A0A6L2M7K0</accession>
<dbReference type="GO" id="GO:0015074">
    <property type="term" value="P:DNA integration"/>
    <property type="evidence" value="ECO:0007669"/>
    <property type="project" value="InterPro"/>
</dbReference>
<dbReference type="PROSITE" id="PS50158">
    <property type="entry name" value="ZF_CCHC"/>
    <property type="match status" value="2"/>
</dbReference>
<feature type="region of interest" description="Disordered" evidence="8">
    <location>
        <begin position="623"/>
        <end position="647"/>
    </location>
</feature>
<dbReference type="SMART" id="SM00343">
    <property type="entry name" value="ZnF_C2HC"/>
    <property type="match status" value="2"/>
</dbReference>
<dbReference type="Gene3D" id="4.10.60.10">
    <property type="entry name" value="Zinc finger, CCHC-type"/>
    <property type="match status" value="1"/>
</dbReference>
<keyword evidence="7" id="KW-0862">Zinc</keyword>
<dbReference type="Pfam" id="PF00098">
    <property type="entry name" value="zf-CCHC"/>
    <property type="match status" value="2"/>
</dbReference>
<dbReference type="InterPro" id="IPR005162">
    <property type="entry name" value="Retrotrans_gag_dom"/>
</dbReference>
<dbReference type="PANTHER" id="PTHR37984">
    <property type="entry name" value="PROTEIN CBG26694"/>
    <property type="match status" value="1"/>
</dbReference>
<evidence type="ECO:0000259" key="9">
    <source>
        <dbReference type="PROSITE" id="PS50158"/>
    </source>
</evidence>
<dbReference type="InterPro" id="IPR041373">
    <property type="entry name" value="RT_RNaseH"/>
</dbReference>
<feature type="domain" description="CCHC-type" evidence="9">
    <location>
        <begin position="852"/>
        <end position="867"/>
    </location>
</feature>
<feature type="domain" description="CCHC-type" evidence="9">
    <location>
        <begin position="812"/>
        <end position="828"/>
    </location>
</feature>
<feature type="compositionally biased region" description="Acidic residues" evidence="8">
    <location>
        <begin position="411"/>
        <end position="438"/>
    </location>
</feature>
<feature type="compositionally biased region" description="Pro residues" evidence="8">
    <location>
        <begin position="315"/>
        <end position="352"/>
    </location>
</feature>
<dbReference type="GO" id="GO:0008270">
    <property type="term" value="F:zinc ion binding"/>
    <property type="evidence" value="ECO:0007669"/>
    <property type="project" value="UniProtKB-KW"/>
</dbReference>
<dbReference type="Gene3D" id="1.10.340.70">
    <property type="match status" value="1"/>
</dbReference>
<keyword evidence="7" id="KW-0863">Zinc-finger</keyword>
<evidence type="ECO:0000256" key="6">
    <source>
        <dbReference type="ARBA" id="ARBA00022918"/>
    </source>
</evidence>
<sequence length="1534" mass="174222">MSTRSSKRNLFPPLDNLELTIRRRSYADPTLLNNFEMATEGNDDPPVPDLRTMEELCQPSLNGRGGPIVPIAIQAMNFRLKNDTIQQVQNSYQFHGLPGDDANKYLDKFLHVTQSIKAWERYKLSIDQCPNYNMLPVTQIDTFYNGLTLRHRGTINADVGGTFMKRRPKECYDLIKNMTAHHNDWDTSAQWSESFSSITFSSDTEIAALKAEMAEINKNLMRVLRLNQQVKAVTHNCETCGGPHSFNDCLVTVGQTQNIILFVSAAMSDASSVVTYTSVYTDSEPWRYYGEDSAETRPSRVIVYGYDGLPIQPVAPPSPDYIPGLEHPPSPDYVPGPEHPPSPIEIPYVPEPEYPEYLAPYDDEAPLEDQPLPADASPIASSPDYVADSDPKEDPEEDPEDDQADYPADRGDDDDDDDTDDEDTKEEPFEEDDEEEEEHPAPADSPAVPIVDLVLSAKETKALEDDETTHAPGSPISITFSQTRLRRAQKTVRPEPPMSASMEACIARRLPYFHHHYLQLEPTESDLRRCRVEQAGYGITDTWDEIVDKMMEIAPTTLEGVNERVTKLDTTVRQRTDEFEKMAPKKRTTRATPTTTTTPTTTVTNAQLQALIDQGVAAALAECDADRSRNGDNSNDSGTGGRRQMATPRQCSYTDFLKCQPMSFQGTEGVVGLTGWIEKMESGFQISNCIVACQVKFASCTLQGSASTWWNSHMRAVGQDVAYAIPWATLKRMITSKYCLRGEIQKLESEFWNLKVKGLDLWNYNHRFQELALMNNVVRAYTAGLGDKKPCGGIKPLCPKCNYHHDGPCTQKCTNCRKTGHWDRDCKSRSAANNNNNNNQRAQRANARGITCFECGVQGHYKSECPKLKNGNQGNRARNGNAVARAYAVGTAETNPNSNVVIVNHHVVIVCDEKLVRLPFGDEILIFHGDRSNNGHESRLNIISCTKTQRYLLKECPIFLAHVTKKEAEDKSKEKRLEDSKQVHEEHLKLILELLKKEQLYAKFSKCEFWIPKVQFLGHVIDSQGIHVDPTKIESIKDWASPKTATEIRQFLGLAGAPILALPEGSEDFVVYCDASINGLGTVLMQREKVIAYGLRKLKVHEKNYTTHDLELGAVVFPLKIWRHYLYGTKCTMFTDHKSLQHILDQKELNMRQRRWLELLSDYDCEICYHPGKANVVANALSRKERIKLLQVHALVITIGLDLPKQILDAQAEAMKPENLKSEDVGGMLIENSKDPEKPRKEKLELRADGILCLNNRSWSPCYGELRTLIMYESHKSKYSIHPGSDKMYQDMKLLYWWPNMKADIATYWDNITMDFVTKLPKTQSGNDIIWVVVDRLTKSAHFLPMKETDPMDKLARLYLKEMVTRHGISVSIIYECDPRFTLNFWKAFQKVMGTRLDMSTAYHPETDRQSERTIQTLEDMLHACVIEFGNGWERHLPVVEFSYNNSYHASIKATSFEALYDEVHIDDKLCFIEEPVEVMDRKVKRLKQGHIPIIKVRWNSRRGPEFTWEREDQFRKKYPQLFTTNAPSTNAAS</sequence>
<dbReference type="InterPro" id="IPR043128">
    <property type="entry name" value="Rev_trsase/Diguanyl_cyclase"/>
</dbReference>
<keyword evidence="5" id="KW-0378">Hydrolase</keyword>
<keyword evidence="7" id="KW-0479">Metal-binding</keyword>
<name>A0A6L2M7K0_TANCI</name>
<dbReference type="SUPFAM" id="SSF57756">
    <property type="entry name" value="Retrovirus zinc finger-like domains"/>
    <property type="match status" value="1"/>
</dbReference>
<keyword evidence="4" id="KW-0255">Endonuclease</keyword>
<dbReference type="InterPro" id="IPR001584">
    <property type="entry name" value="Integrase_cat-core"/>
</dbReference>
<dbReference type="CDD" id="cd09274">
    <property type="entry name" value="RNase_HI_RT_Ty3"/>
    <property type="match status" value="1"/>
</dbReference>
<evidence type="ECO:0000256" key="4">
    <source>
        <dbReference type="ARBA" id="ARBA00022759"/>
    </source>
</evidence>
<evidence type="ECO:0000256" key="7">
    <source>
        <dbReference type="PROSITE-ProRule" id="PRU00047"/>
    </source>
</evidence>
<keyword evidence="6 11" id="KW-0695">RNA-directed DNA polymerase</keyword>
<dbReference type="EMBL" id="BKCJ010006019">
    <property type="protein sequence ID" value="GEU69901.1"/>
    <property type="molecule type" value="Genomic_DNA"/>
</dbReference>
<dbReference type="PANTHER" id="PTHR37984:SF5">
    <property type="entry name" value="PROTEIN NYNRIN-LIKE"/>
    <property type="match status" value="1"/>
</dbReference>
<dbReference type="Pfam" id="PF03732">
    <property type="entry name" value="Retrotrans_gag"/>
    <property type="match status" value="1"/>
</dbReference>
<dbReference type="SUPFAM" id="SSF53098">
    <property type="entry name" value="Ribonuclease H-like"/>
    <property type="match status" value="1"/>
</dbReference>
<proteinExistence type="predicted"/>
<feature type="region of interest" description="Disordered" evidence="8">
    <location>
        <begin position="315"/>
        <end position="448"/>
    </location>
</feature>
<dbReference type="InterPro" id="IPR050951">
    <property type="entry name" value="Retrovirus_Pol_polyprotein"/>
</dbReference>
<evidence type="ECO:0000256" key="2">
    <source>
        <dbReference type="ARBA" id="ARBA00022695"/>
    </source>
</evidence>
<evidence type="ECO:0000256" key="3">
    <source>
        <dbReference type="ARBA" id="ARBA00022722"/>
    </source>
</evidence>
<dbReference type="InterPro" id="IPR043502">
    <property type="entry name" value="DNA/RNA_pol_sf"/>
</dbReference>
<feature type="domain" description="Integrase catalytic" evidence="10">
    <location>
        <begin position="1303"/>
        <end position="1464"/>
    </location>
</feature>
<keyword evidence="1" id="KW-0808">Transferase</keyword>
<evidence type="ECO:0000256" key="5">
    <source>
        <dbReference type="ARBA" id="ARBA00022801"/>
    </source>
</evidence>
<dbReference type="InterPro" id="IPR041588">
    <property type="entry name" value="Integrase_H2C2"/>
</dbReference>
<organism evidence="11">
    <name type="scientific">Tanacetum cinerariifolium</name>
    <name type="common">Dalmatian daisy</name>
    <name type="synonym">Chrysanthemum cinerariifolium</name>
    <dbReference type="NCBI Taxonomy" id="118510"/>
    <lineage>
        <taxon>Eukaryota</taxon>
        <taxon>Viridiplantae</taxon>
        <taxon>Streptophyta</taxon>
        <taxon>Embryophyta</taxon>
        <taxon>Tracheophyta</taxon>
        <taxon>Spermatophyta</taxon>
        <taxon>Magnoliopsida</taxon>
        <taxon>eudicotyledons</taxon>
        <taxon>Gunneridae</taxon>
        <taxon>Pentapetalae</taxon>
        <taxon>asterids</taxon>
        <taxon>campanulids</taxon>
        <taxon>Asterales</taxon>
        <taxon>Asteraceae</taxon>
        <taxon>Asteroideae</taxon>
        <taxon>Anthemideae</taxon>
        <taxon>Anthemidinae</taxon>
        <taxon>Tanacetum</taxon>
    </lineage>
</organism>
<keyword evidence="2" id="KW-0548">Nucleotidyltransferase</keyword>
<dbReference type="GO" id="GO:0004519">
    <property type="term" value="F:endonuclease activity"/>
    <property type="evidence" value="ECO:0007669"/>
    <property type="project" value="UniProtKB-KW"/>
</dbReference>
<feature type="compositionally biased region" description="Acidic residues" evidence="8">
    <location>
        <begin position="391"/>
        <end position="404"/>
    </location>
</feature>
<keyword evidence="3" id="KW-0540">Nuclease</keyword>
<dbReference type="Gene3D" id="3.30.420.10">
    <property type="entry name" value="Ribonuclease H-like superfamily/Ribonuclease H"/>
    <property type="match status" value="1"/>
</dbReference>
<dbReference type="InterPro" id="IPR036397">
    <property type="entry name" value="RNaseH_sf"/>
</dbReference>
<dbReference type="GO" id="GO:0003964">
    <property type="term" value="F:RNA-directed DNA polymerase activity"/>
    <property type="evidence" value="ECO:0007669"/>
    <property type="project" value="UniProtKB-KW"/>
</dbReference>
<reference evidence="11" key="1">
    <citation type="journal article" date="2019" name="Sci. Rep.">
        <title>Draft genome of Tanacetum cinerariifolium, the natural source of mosquito coil.</title>
        <authorList>
            <person name="Yamashiro T."/>
            <person name="Shiraishi A."/>
            <person name="Satake H."/>
            <person name="Nakayama K."/>
        </authorList>
    </citation>
    <scope>NUCLEOTIDE SEQUENCE</scope>
</reference>
<dbReference type="InterPro" id="IPR001878">
    <property type="entry name" value="Znf_CCHC"/>
</dbReference>
<evidence type="ECO:0000259" key="10">
    <source>
        <dbReference type="PROSITE" id="PS50994"/>
    </source>
</evidence>
<comment type="caution">
    <text evidence="11">The sequence shown here is derived from an EMBL/GenBank/DDBJ whole genome shotgun (WGS) entry which is preliminary data.</text>
</comment>
<protein>
    <submittedName>
        <fullName evidence="11">Putative reverse transcriptase domain-containing protein</fullName>
    </submittedName>
</protein>
<dbReference type="Gene3D" id="3.30.70.270">
    <property type="match status" value="1"/>
</dbReference>
<evidence type="ECO:0000256" key="8">
    <source>
        <dbReference type="SAM" id="MobiDB-lite"/>
    </source>
</evidence>
<dbReference type="Pfam" id="PF17917">
    <property type="entry name" value="RT_RNaseH"/>
    <property type="match status" value="1"/>
</dbReference>
<dbReference type="GO" id="GO:0003676">
    <property type="term" value="F:nucleic acid binding"/>
    <property type="evidence" value="ECO:0007669"/>
    <property type="project" value="InterPro"/>
</dbReference>
<dbReference type="InterPro" id="IPR012337">
    <property type="entry name" value="RNaseH-like_sf"/>
</dbReference>
<dbReference type="SUPFAM" id="SSF56672">
    <property type="entry name" value="DNA/RNA polymerases"/>
    <property type="match status" value="1"/>
</dbReference>
<evidence type="ECO:0000313" key="11">
    <source>
        <dbReference type="EMBL" id="GEU69901.1"/>
    </source>
</evidence>
<dbReference type="GO" id="GO:0016787">
    <property type="term" value="F:hydrolase activity"/>
    <property type="evidence" value="ECO:0007669"/>
    <property type="project" value="UniProtKB-KW"/>
</dbReference>
<dbReference type="Pfam" id="PF17921">
    <property type="entry name" value="Integrase_H2C2"/>
    <property type="match status" value="1"/>
</dbReference>
<dbReference type="InterPro" id="IPR036875">
    <property type="entry name" value="Znf_CCHC_sf"/>
</dbReference>
<gene>
    <name evidence="11" type="ORF">Tci_041879</name>
</gene>